<dbReference type="OrthoDB" id="3473300at2"/>
<evidence type="ECO:0000256" key="4">
    <source>
        <dbReference type="ARBA" id="ARBA00022692"/>
    </source>
</evidence>
<keyword evidence="6 8" id="KW-1133">Transmembrane helix</keyword>
<name>A0A3A4AX41_9ACTN</name>
<keyword evidence="3" id="KW-1003">Cell membrane</keyword>
<evidence type="ECO:0000313" key="9">
    <source>
        <dbReference type="EMBL" id="RJL34535.1"/>
    </source>
</evidence>
<keyword evidence="10" id="KW-1185">Reference proteome</keyword>
<keyword evidence="4 8" id="KW-0812">Transmembrane</keyword>
<keyword evidence="5" id="KW-0133">Cell shape</keyword>
<feature type="transmembrane region" description="Helical" evidence="8">
    <location>
        <begin position="133"/>
        <end position="153"/>
    </location>
</feature>
<dbReference type="GO" id="GO:0008360">
    <property type="term" value="P:regulation of cell shape"/>
    <property type="evidence" value="ECO:0007669"/>
    <property type="project" value="UniProtKB-KW"/>
</dbReference>
<dbReference type="AlphaFoldDB" id="A0A3A4AX41"/>
<dbReference type="EMBL" id="QZEY01000002">
    <property type="protein sequence ID" value="RJL34535.1"/>
    <property type="molecule type" value="Genomic_DNA"/>
</dbReference>
<comment type="caution">
    <text evidence="9">The sequence shown here is derived from an EMBL/GenBank/DDBJ whole genome shotgun (WGS) entry which is preliminary data.</text>
</comment>
<evidence type="ECO:0000256" key="1">
    <source>
        <dbReference type="ARBA" id="ARBA00004651"/>
    </source>
</evidence>
<evidence type="ECO:0000256" key="7">
    <source>
        <dbReference type="ARBA" id="ARBA00023136"/>
    </source>
</evidence>
<reference evidence="9 10" key="1">
    <citation type="submission" date="2018-09" db="EMBL/GenBank/DDBJ databases">
        <title>YIM 75507 draft genome.</title>
        <authorList>
            <person name="Tang S."/>
            <person name="Feng Y."/>
        </authorList>
    </citation>
    <scope>NUCLEOTIDE SEQUENCE [LARGE SCALE GENOMIC DNA]</scope>
    <source>
        <strain evidence="9 10">YIM 75507</strain>
    </source>
</reference>
<evidence type="ECO:0000256" key="3">
    <source>
        <dbReference type="ARBA" id="ARBA00022475"/>
    </source>
</evidence>
<dbReference type="GO" id="GO:0005886">
    <property type="term" value="C:plasma membrane"/>
    <property type="evidence" value="ECO:0007669"/>
    <property type="project" value="UniProtKB-SubCell"/>
</dbReference>
<dbReference type="Gene3D" id="1.10.1760.20">
    <property type="match status" value="1"/>
</dbReference>
<sequence length="160" mass="16729">MARGISTGLLVLVSLVVQVSVLNRLPLPGGIAADLLLVEVVAIGLCRGAFTGTVSGFVIGLVSDAAPPADHPLGYYALVFCVTGFLAGRSLERSGETSVALAMFCVAVGTMLFPIVGLMLGDERIAWGLVGRMLPLALLYNLLVCPLLVWLLGRVLGRRP</sequence>
<dbReference type="Proteomes" id="UP000265768">
    <property type="component" value="Unassembled WGS sequence"/>
</dbReference>
<feature type="transmembrane region" description="Helical" evidence="8">
    <location>
        <begin position="40"/>
        <end position="61"/>
    </location>
</feature>
<evidence type="ECO:0000256" key="8">
    <source>
        <dbReference type="SAM" id="Phobius"/>
    </source>
</evidence>
<feature type="transmembrane region" description="Helical" evidence="8">
    <location>
        <begin position="97"/>
        <end position="121"/>
    </location>
</feature>
<evidence type="ECO:0000256" key="2">
    <source>
        <dbReference type="ARBA" id="ARBA00007776"/>
    </source>
</evidence>
<accession>A0A3A4AX41</accession>
<dbReference type="NCBIfam" id="TIGR03426">
    <property type="entry name" value="shape_MreD"/>
    <property type="match status" value="1"/>
</dbReference>
<keyword evidence="7 8" id="KW-0472">Membrane</keyword>
<gene>
    <name evidence="9" type="primary">mreD</name>
    <name evidence="9" type="ORF">D5H75_09015</name>
</gene>
<protein>
    <submittedName>
        <fullName evidence="9">Rod shape-determining protein MreD</fullName>
    </submittedName>
</protein>
<proteinExistence type="inferred from homology"/>
<dbReference type="InterPro" id="IPR007227">
    <property type="entry name" value="Cell_shape_determining_MreD"/>
</dbReference>
<feature type="transmembrane region" description="Helical" evidence="8">
    <location>
        <begin position="73"/>
        <end position="91"/>
    </location>
</feature>
<dbReference type="RefSeq" id="WP_119925837.1">
    <property type="nucleotide sequence ID" value="NZ_QZEY01000002.1"/>
</dbReference>
<comment type="subcellular location">
    <subcellularLocation>
        <location evidence="1">Cell membrane</location>
        <topology evidence="1">Multi-pass membrane protein</topology>
    </subcellularLocation>
</comment>
<organism evidence="9 10">
    <name type="scientific">Bailinhaonella thermotolerans</name>
    <dbReference type="NCBI Taxonomy" id="1070861"/>
    <lineage>
        <taxon>Bacteria</taxon>
        <taxon>Bacillati</taxon>
        <taxon>Actinomycetota</taxon>
        <taxon>Actinomycetes</taxon>
        <taxon>Streptosporangiales</taxon>
        <taxon>Streptosporangiaceae</taxon>
        <taxon>Bailinhaonella</taxon>
    </lineage>
</organism>
<evidence type="ECO:0000313" key="10">
    <source>
        <dbReference type="Proteomes" id="UP000265768"/>
    </source>
</evidence>
<comment type="similarity">
    <text evidence="2">Belongs to the MreD family.</text>
</comment>
<evidence type="ECO:0000256" key="6">
    <source>
        <dbReference type="ARBA" id="ARBA00022989"/>
    </source>
</evidence>
<evidence type="ECO:0000256" key="5">
    <source>
        <dbReference type="ARBA" id="ARBA00022960"/>
    </source>
</evidence>